<dbReference type="GO" id="GO:0016491">
    <property type="term" value="F:oxidoreductase activity"/>
    <property type="evidence" value="ECO:0007669"/>
    <property type="project" value="InterPro"/>
</dbReference>
<dbReference type="SUPFAM" id="SSF51905">
    <property type="entry name" value="FAD/NAD(P)-binding domain"/>
    <property type="match status" value="2"/>
</dbReference>
<dbReference type="Proteomes" id="UP000240322">
    <property type="component" value="Unassembled WGS sequence"/>
</dbReference>
<dbReference type="Gene3D" id="3.50.50.60">
    <property type="entry name" value="FAD/NAD(P)-binding domain"/>
    <property type="match status" value="2"/>
</dbReference>
<dbReference type="PANTHER" id="PTHR43755:SF1">
    <property type="entry name" value="FAD-DEPENDENT PYRIDINE NUCLEOTIDE-DISULPHIDE OXIDOREDUCTASE"/>
    <property type="match status" value="1"/>
</dbReference>
<evidence type="ECO:0000313" key="3">
    <source>
        <dbReference type="Proteomes" id="UP000240322"/>
    </source>
</evidence>
<evidence type="ECO:0000259" key="1">
    <source>
        <dbReference type="Pfam" id="PF07992"/>
    </source>
</evidence>
<name>A0A2R6AHQ0_9ARCH</name>
<dbReference type="InterPro" id="IPR036188">
    <property type="entry name" value="FAD/NAD-bd_sf"/>
</dbReference>
<comment type="caution">
    <text evidence="2">The sequence shown here is derived from an EMBL/GenBank/DDBJ whole genome shotgun (WGS) entry which is preliminary data.</text>
</comment>
<dbReference type="EMBL" id="NEXE01000224">
    <property type="protein sequence ID" value="PSN85901.1"/>
    <property type="molecule type" value="Genomic_DNA"/>
</dbReference>
<dbReference type="AlphaFoldDB" id="A0A2R6AHQ0"/>
<feature type="domain" description="FAD/NAD(P)-binding" evidence="1">
    <location>
        <begin position="6"/>
        <end position="291"/>
    </location>
</feature>
<accession>A0A2R6AHQ0</accession>
<gene>
    <name evidence="2" type="ORF">B9Q03_11990</name>
</gene>
<dbReference type="InterPro" id="IPR023753">
    <property type="entry name" value="FAD/NAD-binding_dom"/>
</dbReference>
<dbReference type="PRINTS" id="PR00368">
    <property type="entry name" value="FADPNR"/>
</dbReference>
<reference evidence="2 3" key="1">
    <citation type="submission" date="2017-04" db="EMBL/GenBank/DDBJ databases">
        <title>Novel microbial lineages endemic to geothermal iron-oxide mats fill important gaps in the evolutionary history of Archaea.</title>
        <authorList>
            <person name="Jay Z.J."/>
            <person name="Beam J.P."/>
            <person name="Dlakic M."/>
            <person name="Rusch D.B."/>
            <person name="Kozubal M.A."/>
            <person name="Inskeep W.P."/>
        </authorList>
    </citation>
    <scope>NUCLEOTIDE SEQUENCE [LARGE SCALE GENOMIC DNA]</scope>
    <source>
        <strain evidence="2">OSP_D</strain>
    </source>
</reference>
<dbReference type="InterPro" id="IPR052541">
    <property type="entry name" value="SQRD"/>
</dbReference>
<dbReference type="Pfam" id="PF07992">
    <property type="entry name" value="Pyr_redox_2"/>
    <property type="match status" value="1"/>
</dbReference>
<dbReference type="PANTHER" id="PTHR43755">
    <property type="match status" value="1"/>
</dbReference>
<organism evidence="2 3">
    <name type="scientific">Candidatus Marsarchaeota G2 archaeon OSP_D</name>
    <dbReference type="NCBI Taxonomy" id="1978157"/>
    <lineage>
        <taxon>Archaea</taxon>
        <taxon>Candidatus Marsarchaeota</taxon>
        <taxon>Candidatus Marsarchaeota group 2</taxon>
    </lineage>
</organism>
<sequence>MRDATILVLGGGVGGLTTASELARVVGSKHRIVLVDRRAEFHECVNNLWAISGDVTDYKAVCADISTLLGKLGIDFVRDEVRRIDPTSKTIETDSETIKADYLVIALGAKLVPGLVPGLPEAGYNIYEWEGALSFGRRLKEIDRGKIGVLIARTPFKCPAAPYEATFLIEEVLRKRGVREKVDLGVYTPEWQPMLSAGDEVGSMLMEEMSKRGIGYNTERMVLKVNPHKNEILFEVDEAEYDLLAVVPPHVAPNPVRECGLTDSTGWVPVHPNTLETRYRGVYTIGDLASIKLHNGLFLPMAGVFAMAEGITVARNIAHQLGEGAGAEFGGEGFCYIELGGGLAAMGQGNFYARPAPKITLRPPSKENWLAKHELASTVINSLKTQN</sequence>
<protein>
    <recommendedName>
        <fullName evidence="1">FAD/NAD(P)-binding domain-containing protein</fullName>
    </recommendedName>
</protein>
<evidence type="ECO:0000313" key="2">
    <source>
        <dbReference type="EMBL" id="PSN85901.1"/>
    </source>
</evidence>
<proteinExistence type="predicted"/>